<keyword evidence="2" id="KW-1185">Reference proteome</keyword>
<dbReference type="EMBL" id="JBHTJR010000001">
    <property type="protein sequence ID" value="MFD0991613.1"/>
    <property type="molecule type" value="Genomic_DNA"/>
</dbReference>
<dbReference type="RefSeq" id="WP_386104085.1">
    <property type="nucleotide sequence ID" value="NZ_JBHTJR010000001.1"/>
</dbReference>
<protein>
    <submittedName>
        <fullName evidence="1">Beta strand repeat-containing protein</fullName>
    </submittedName>
</protein>
<dbReference type="Proteomes" id="UP001597062">
    <property type="component" value="Unassembled WGS sequence"/>
</dbReference>
<name>A0ABW3JM65_9FLAO</name>
<proteinExistence type="predicted"/>
<organism evidence="1 2">
    <name type="scientific">Tenacibaculum geojense</name>
    <dbReference type="NCBI Taxonomy" id="915352"/>
    <lineage>
        <taxon>Bacteria</taxon>
        <taxon>Pseudomonadati</taxon>
        <taxon>Bacteroidota</taxon>
        <taxon>Flavobacteriia</taxon>
        <taxon>Flavobacteriales</taxon>
        <taxon>Flavobacteriaceae</taxon>
        <taxon>Tenacibaculum</taxon>
    </lineage>
</organism>
<comment type="caution">
    <text evidence="1">The sequence shown here is derived from an EMBL/GenBank/DDBJ whole genome shotgun (WGS) entry which is preliminary data.</text>
</comment>
<sequence length="894" mass="89068">MKKIITMYLVIFTTCLFSQVGIGTLTPNESSQLDVVSDSKGILIPRINIDDLSTPNPVESPSITESLLVYNINTTTGKGFYFWDGTKWVKIIDQENVDDVIGNSSDNQEITNITLDTNNNLIIEIENGGSNSVNLSSLISPEEVISADGAPQANNILPSDYKLYYNTGNGDLYGSNGSSSQLISTSVNDGASAYQVWLDAGNTGTEADFLASLQGANGAAGADGSSAYQVWLDAGNTGTEADFLASLQGADGAAGADGASAYQVWLDAGNTGTEADFLASLQGADGVAGADGNGVLSTVDNGNGTFTINYSDGTSFTTSNLTGPQGAAGADGASAYQVWLDAGNTGTEADFLASLQGTDGTAGADGNGVLSTVDNGNGTFTINYSDGTSFTTSNLTGPQGAAGADGSSTYQVWLDAGNTGTEADFLASLQGADGAAGADGASAYQVWLDAGNTGTEADFLASLQGVDGAAGANGSSAYQVWLDAGNTGTEADFLASLQGADGAAGADGASAYQVWLDAGNTGTEADFLASLQGAAGADGADGRTVLSGTLSPTTEGVDGDFYIDTDDNLIYGPKTGGAWGAGTSLVGAAGAAGADGRTVLSGTLSPTTEGVDGDFYIDTDDNLIYGPKTGGAWGSGTSLVGTVGADGADGRTVLSGTVSPSTEGVDGDFYIDTDDNLIYGPKTGGAWGSGTSLVGAAGADGADGRTVLSGTLSPTTEGVDGDFYIDTDDNLIYGPKTGGAWGSGTSLVGAAGSDGRTVLSGTVSPTTEGVDGDFYIDTDDNLIYGPKSGGAWGSGTSLVGAAGADGSDGRTVLSATVSPTTEGVDGDFYIDTDDNLIYGPKTGGAWGSGTSLVGAAGADGADGRTVLSGTLSPTTEGVDGDFYIDTDDNLIYGP</sequence>
<gene>
    <name evidence="1" type="ORF">ACFQ1U_00200</name>
</gene>
<evidence type="ECO:0000313" key="2">
    <source>
        <dbReference type="Proteomes" id="UP001597062"/>
    </source>
</evidence>
<evidence type="ECO:0000313" key="1">
    <source>
        <dbReference type="EMBL" id="MFD0991613.1"/>
    </source>
</evidence>
<feature type="non-terminal residue" evidence="1">
    <location>
        <position position="894"/>
    </location>
</feature>
<reference evidence="2" key="1">
    <citation type="journal article" date="2019" name="Int. J. Syst. Evol. Microbiol.">
        <title>The Global Catalogue of Microorganisms (GCM) 10K type strain sequencing project: providing services to taxonomists for standard genome sequencing and annotation.</title>
        <authorList>
            <consortium name="The Broad Institute Genomics Platform"/>
            <consortium name="The Broad Institute Genome Sequencing Center for Infectious Disease"/>
            <person name="Wu L."/>
            <person name="Ma J."/>
        </authorList>
    </citation>
    <scope>NUCLEOTIDE SEQUENCE [LARGE SCALE GENOMIC DNA]</scope>
    <source>
        <strain evidence="2">CCUG 60527</strain>
    </source>
</reference>
<accession>A0ABW3JM65</accession>